<dbReference type="PANTHER" id="PTHR30502">
    <property type="entry name" value="2-KETO-3-DEOXY-L-RHAMNONATE ALDOLASE"/>
    <property type="match status" value="1"/>
</dbReference>
<dbReference type="EMBL" id="PGFS01000001">
    <property type="protein sequence ID" value="MDH4572860.1"/>
    <property type="molecule type" value="Genomic_DNA"/>
</dbReference>
<reference evidence="5" key="1">
    <citation type="journal article" date="2015" name="Antonie Van Leeuwenhoek">
        <title>Comparative 16S rRNA signatures and multilocus sequence analysis for the genus Salinicola and description of Salinicola acroporae sp. nov., isolated from coral Acropora digitifera.</title>
        <authorList>
            <person name="Lepcha R.T."/>
            <person name="Poddar A."/>
            <person name="Schumann P."/>
            <person name="Das S.K."/>
        </authorList>
    </citation>
    <scope>NUCLEOTIDE SEQUENCE</scope>
    <source>
        <strain evidence="5">S4-41</strain>
    </source>
</reference>
<keyword evidence="2" id="KW-0479">Metal-binding</keyword>
<evidence type="ECO:0000256" key="2">
    <source>
        <dbReference type="ARBA" id="ARBA00022723"/>
    </source>
</evidence>
<keyword evidence="3" id="KW-0456">Lyase</keyword>
<reference evidence="5" key="2">
    <citation type="submission" date="2017-11" db="EMBL/GenBank/DDBJ databases">
        <authorList>
            <person name="Das S.K."/>
        </authorList>
    </citation>
    <scope>NUCLEOTIDE SEQUENCE</scope>
    <source>
        <strain evidence="5">S4-41</strain>
    </source>
</reference>
<dbReference type="Proteomes" id="UP001162135">
    <property type="component" value="Unassembled WGS sequence"/>
</dbReference>
<sequence length="265" mass="29020">MYLDSLLNLDKDVFGINVYSASPAAIEIAANWGLDFVFIDTEHSPVGVDSALERLILASRAAKIAPLVRVPDSNPVLLRKTVEMGAEGVIVPQIRSAEQVASVVDSMKFPPLGRRGGDGSVRSAVYASRDFGWADYIQQENQRCKVIPMAENIEFFDQIDEILAVPGIDAIHFGPADFALSYGCAVDYTMDTSSLRDVVELLAAKCNERKIKIMLGCFPTNRTKLEILRRLGASMFLVGNDIAFINQGLAKITDDLELPKESNHA</sequence>
<dbReference type="InterPro" id="IPR005000">
    <property type="entry name" value="Aldolase/citrate-lyase_domain"/>
</dbReference>
<dbReference type="PANTHER" id="PTHR30502:SF0">
    <property type="entry name" value="PHOSPHOENOLPYRUVATE CARBOXYLASE FAMILY PROTEIN"/>
    <property type="match status" value="1"/>
</dbReference>
<gene>
    <name evidence="5" type="ORF">CUR86_10635</name>
</gene>
<name>A0ABT6I5A6_9GAMM</name>
<comment type="similarity">
    <text evidence="1">Belongs to the HpcH/HpaI aldolase family.</text>
</comment>
<dbReference type="Gene3D" id="3.20.20.60">
    <property type="entry name" value="Phosphoenolpyruvate-binding domains"/>
    <property type="match status" value="1"/>
</dbReference>
<dbReference type="InterPro" id="IPR040442">
    <property type="entry name" value="Pyrv_kinase-like_dom_sf"/>
</dbReference>
<evidence type="ECO:0000256" key="1">
    <source>
        <dbReference type="ARBA" id="ARBA00005568"/>
    </source>
</evidence>
<proteinExistence type="inferred from homology"/>
<feature type="domain" description="HpcH/HpaI aldolase/citrate lyase" evidence="4">
    <location>
        <begin position="18"/>
        <end position="241"/>
    </location>
</feature>
<dbReference type="InterPro" id="IPR050251">
    <property type="entry name" value="HpcH-HpaI_aldolase"/>
</dbReference>
<evidence type="ECO:0000259" key="4">
    <source>
        <dbReference type="Pfam" id="PF03328"/>
    </source>
</evidence>
<accession>A0ABT6I5A6</accession>
<organism evidence="5 6">
    <name type="scientific">Salinicola acroporae</name>
    <dbReference type="NCBI Taxonomy" id="1541440"/>
    <lineage>
        <taxon>Bacteria</taxon>
        <taxon>Pseudomonadati</taxon>
        <taxon>Pseudomonadota</taxon>
        <taxon>Gammaproteobacteria</taxon>
        <taxon>Oceanospirillales</taxon>
        <taxon>Halomonadaceae</taxon>
        <taxon>Salinicola</taxon>
    </lineage>
</organism>
<protein>
    <submittedName>
        <fullName evidence="5">2,4-dihydroxyhept-2-ene-1,7-dioic acid aldolase</fullName>
    </submittedName>
</protein>
<dbReference type="Pfam" id="PF03328">
    <property type="entry name" value="HpcH_HpaI"/>
    <property type="match status" value="1"/>
</dbReference>
<evidence type="ECO:0000256" key="3">
    <source>
        <dbReference type="ARBA" id="ARBA00023239"/>
    </source>
</evidence>
<evidence type="ECO:0000313" key="6">
    <source>
        <dbReference type="Proteomes" id="UP001162135"/>
    </source>
</evidence>
<keyword evidence="6" id="KW-1185">Reference proteome</keyword>
<dbReference type="RefSeq" id="WP_110717877.1">
    <property type="nucleotide sequence ID" value="NZ_PGFS01000001.1"/>
</dbReference>
<dbReference type="SUPFAM" id="SSF51621">
    <property type="entry name" value="Phosphoenolpyruvate/pyruvate domain"/>
    <property type="match status" value="1"/>
</dbReference>
<dbReference type="InterPro" id="IPR015813">
    <property type="entry name" value="Pyrv/PenolPyrv_kinase-like_dom"/>
</dbReference>
<comment type="caution">
    <text evidence="5">The sequence shown here is derived from an EMBL/GenBank/DDBJ whole genome shotgun (WGS) entry which is preliminary data.</text>
</comment>
<evidence type="ECO:0000313" key="5">
    <source>
        <dbReference type="EMBL" id="MDH4572860.1"/>
    </source>
</evidence>